<dbReference type="EMBL" id="JAIWOZ010000007">
    <property type="protein sequence ID" value="KAH6603537.1"/>
    <property type="molecule type" value="Genomic_DNA"/>
</dbReference>
<reference evidence="5" key="1">
    <citation type="submission" date="2021-08" db="EMBL/GenBank/DDBJ databases">
        <title>Chromosome-Level Trichoderma cornu-damae using Hi-C Data.</title>
        <authorList>
            <person name="Kim C.S."/>
        </authorList>
    </citation>
    <scope>NUCLEOTIDE SEQUENCE</scope>
    <source>
        <strain evidence="5">KA19-0412C</strain>
    </source>
</reference>
<dbReference type="OrthoDB" id="2594507at2759"/>
<dbReference type="PANTHER" id="PTHR36577:SF3">
    <property type="entry name" value="DUF521 DOMAIN PROTEIN (AFU_ORTHOLOGUE AFUA_6G00490)"/>
    <property type="match status" value="1"/>
</dbReference>
<dbReference type="Gene3D" id="3.50.30.10">
    <property type="entry name" value="Phosphohistidine domain"/>
    <property type="match status" value="1"/>
</dbReference>
<keyword evidence="1" id="KW-0408">Iron</keyword>
<dbReference type="AlphaFoldDB" id="A0A9P8QJL2"/>
<accession>A0A9P8QJL2</accession>
<dbReference type="InterPro" id="IPR007506">
    <property type="entry name" value="PMDh-L-like_dom"/>
</dbReference>
<dbReference type="Proteomes" id="UP000827724">
    <property type="component" value="Unassembled WGS sequence"/>
</dbReference>
<dbReference type="SUPFAM" id="SSF52016">
    <property type="entry name" value="LeuD/IlvD-like"/>
    <property type="match status" value="1"/>
</dbReference>
<proteinExistence type="predicted"/>
<sequence>MQLESSRQQLIYHGIACVQGKASGPLIASNLELSFWGGVDPQTSEIIDRHHPLSGKYIRDAILAIPGGRGSCSGSGILLELLLSGKGPKALVFSRREDILTLGVVVAEEIFRKSIPVVILAMEDFHELLSTGYVFVNGNTVSGAQPDDERQNFEHGVEEPLDTALSSHFELSDEDQEFLEGLHGRAAQAAMRIILRMAAMEGARELINITQGGKVLVPTTLNSISMDQKRWRAQGVASAFGEAAERLALAYTNMGALPTFTYAPYLLSSAPRQGDQVAWAESNAVVYANSVLAGNRIPVITGLDILHPSTDNLKAFRAAFATMASAPMFHIIGVTPEAATLQDTTSKRGTIENPHFSIAKIRKLAKICQGRAKHNRVSVIVTCGRATYRLAMQAGLVEELQQFGIQFITNTCWCMISEPVIPTTAKTIMTNSTNGL</sequence>
<evidence type="ECO:0000259" key="3">
    <source>
        <dbReference type="Pfam" id="PF01989"/>
    </source>
</evidence>
<evidence type="ECO:0000256" key="2">
    <source>
        <dbReference type="ARBA" id="ARBA00023239"/>
    </source>
</evidence>
<name>A0A9P8QJL2_9HYPO</name>
<dbReference type="Pfam" id="PF01989">
    <property type="entry name" value="AcnX_swivel_put"/>
    <property type="match status" value="1"/>
</dbReference>
<dbReference type="CDD" id="cd01356">
    <property type="entry name" value="AcnX_swivel"/>
    <property type="match status" value="1"/>
</dbReference>
<evidence type="ECO:0000313" key="6">
    <source>
        <dbReference type="Proteomes" id="UP000827724"/>
    </source>
</evidence>
<feature type="domain" description="Phosphomevalonate dehydratase large subunit-like" evidence="4">
    <location>
        <begin position="293"/>
        <end position="348"/>
    </location>
</feature>
<dbReference type="GO" id="GO:0016829">
    <property type="term" value="F:lyase activity"/>
    <property type="evidence" value="ECO:0007669"/>
    <property type="project" value="UniProtKB-KW"/>
</dbReference>
<dbReference type="InterPro" id="IPR002840">
    <property type="entry name" value="PMDh-S-like_dom"/>
</dbReference>
<keyword evidence="6" id="KW-1185">Reference proteome</keyword>
<protein>
    <submittedName>
        <fullName evidence="5">Uncharacterized protein</fullName>
    </submittedName>
</protein>
<gene>
    <name evidence="5" type="ORF">Trco_008312</name>
</gene>
<dbReference type="PANTHER" id="PTHR36577">
    <property type="entry name" value="DUF521 DOMAIN PROTEIN (AFU_ORTHOLOGUE AFUA_6G00490)"/>
    <property type="match status" value="1"/>
</dbReference>
<feature type="domain" description="Phosphomevalonate dehydratase large subunit-like" evidence="4">
    <location>
        <begin position="211"/>
        <end position="292"/>
    </location>
</feature>
<evidence type="ECO:0000259" key="4">
    <source>
        <dbReference type="Pfam" id="PF04412"/>
    </source>
</evidence>
<feature type="domain" description="Phosphomevalonate dehydratase small subunit-like" evidence="3">
    <location>
        <begin position="33"/>
        <end position="118"/>
    </location>
</feature>
<organism evidence="5 6">
    <name type="scientific">Trichoderma cornu-damae</name>
    <dbReference type="NCBI Taxonomy" id="654480"/>
    <lineage>
        <taxon>Eukaryota</taxon>
        <taxon>Fungi</taxon>
        <taxon>Dikarya</taxon>
        <taxon>Ascomycota</taxon>
        <taxon>Pezizomycotina</taxon>
        <taxon>Sordariomycetes</taxon>
        <taxon>Hypocreomycetidae</taxon>
        <taxon>Hypocreales</taxon>
        <taxon>Hypocreaceae</taxon>
        <taxon>Trichoderma</taxon>
    </lineage>
</organism>
<evidence type="ECO:0000313" key="5">
    <source>
        <dbReference type="EMBL" id="KAH6603537.1"/>
    </source>
</evidence>
<comment type="caution">
    <text evidence="5">The sequence shown here is derived from an EMBL/GenBank/DDBJ whole genome shotgun (WGS) entry which is preliminary data.</text>
</comment>
<evidence type="ECO:0000256" key="1">
    <source>
        <dbReference type="ARBA" id="ARBA00023004"/>
    </source>
</evidence>
<keyword evidence="2" id="KW-0456">Lyase</keyword>
<dbReference type="Pfam" id="PF04412">
    <property type="entry name" value="AcnX"/>
    <property type="match status" value="3"/>
</dbReference>
<feature type="domain" description="Phosphomevalonate dehydratase large subunit-like" evidence="4">
    <location>
        <begin position="351"/>
        <end position="433"/>
    </location>
</feature>